<feature type="compositionally biased region" description="Polar residues" evidence="2">
    <location>
        <begin position="155"/>
        <end position="168"/>
    </location>
</feature>
<proteinExistence type="predicted"/>
<dbReference type="EMBL" id="QZBD01000313">
    <property type="protein sequence ID" value="THY20018.1"/>
    <property type="molecule type" value="Genomic_DNA"/>
</dbReference>
<comment type="caution">
    <text evidence="3">The sequence shown here is derived from an EMBL/GenBank/DDBJ whole genome shotgun (WGS) entry which is preliminary data.</text>
</comment>
<feature type="region of interest" description="Disordered" evidence="2">
    <location>
        <begin position="154"/>
        <end position="178"/>
    </location>
</feature>
<name>A0A4S9KVA8_AURPU</name>
<dbReference type="Proteomes" id="UP000306584">
    <property type="component" value="Unassembled WGS sequence"/>
</dbReference>
<organism evidence="3 4">
    <name type="scientific">Aureobasidium pullulans</name>
    <name type="common">Black yeast</name>
    <name type="synonym">Pullularia pullulans</name>
    <dbReference type="NCBI Taxonomy" id="5580"/>
    <lineage>
        <taxon>Eukaryota</taxon>
        <taxon>Fungi</taxon>
        <taxon>Dikarya</taxon>
        <taxon>Ascomycota</taxon>
        <taxon>Pezizomycotina</taxon>
        <taxon>Dothideomycetes</taxon>
        <taxon>Dothideomycetidae</taxon>
        <taxon>Dothideales</taxon>
        <taxon>Saccotheciaceae</taxon>
        <taxon>Aureobasidium</taxon>
    </lineage>
</organism>
<feature type="region of interest" description="Disordered" evidence="2">
    <location>
        <begin position="284"/>
        <end position="332"/>
    </location>
</feature>
<evidence type="ECO:0000313" key="3">
    <source>
        <dbReference type="EMBL" id="THY20018.1"/>
    </source>
</evidence>
<sequence length="421" mass="48228">MSETIGALQRDNGSETLPDNTSSTSDDTSTELVAYTPFYSPAPPESLSPSWLNPAYFGHLRDARELQLEDLIKELVESRSKMRVLLYRAKEPADNSLLKSEWTWEDEVRGLQERMSGLRNLIFELHTAIELSRRPPDATEPPHDAAIVKGISPKQDLSANGLPSQSIKSHTEPPEHDGNLTQRELKLESQCDTQQLQLARLAQALAIEESETAELQNQLQEVKEENRALLQQYGRVQWEMVKSERRAQHVKERFKSLTRTAESHMYHNGHELTRLREQLSELQTSHAFQSSVEDMNASTPSQQPELHSTLTPSRQLKLHSTSAPSQEPEPHSYTADHMAEIAYQEGHWAFEEDSSTDGEADAYYDIDYEEQMKNKCRSLKSKIKRLKQMALIEKKRSEDAKSLLEMAVKNGQYWQERFEQK</sequence>
<reference evidence="3 4" key="1">
    <citation type="submission" date="2018-10" db="EMBL/GenBank/DDBJ databases">
        <title>Fifty Aureobasidium pullulans genomes reveal a recombining polyextremotolerant generalist.</title>
        <authorList>
            <person name="Gostincar C."/>
            <person name="Turk M."/>
            <person name="Zajc J."/>
            <person name="Gunde-Cimerman N."/>
        </authorList>
    </citation>
    <scope>NUCLEOTIDE SEQUENCE [LARGE SCALE GENOMIC DNA]</scope>
    <source>
        <strain evidence="3 4">EXF-6604</strain>
    </source>
</reference>
<evidence type="ECO:0000313" key="4">
    <source>
        <dbReference type="Proteomes" id="UP000306584"/>
    </source>
</evidence>
<dbReference type="AlphaFoldDB" id="A0A4S9KVA8"/>
<protein>
    <submittedName>
        <fullName evidence="3">Uncharacterized protein</fullName>
    </submittedName>
</protein>
<feature type="region of interest" description="Disordered" evidence="2">
    <location>
        <begin position="1"/>
        <end position="29"/>
    </location>
</feature>
<feature type="coiled-coil region" evidence="1">
    <location>
        <begin position="198"/>
        <end position="239"/>
    </location>
</feature>
<gene>
    <name evidence="3" type="ORF">D6D01_06918</name>
</gene>
<evidence type="ECO:0000256" key="2">
    <source>
        <dbReference type="SAM" id="MobiDB-lite"/>
    </source>
</evidence>
<accession>A0A4S9KVA8</accession>
<feature type="compositionally biased region" description="Basic and acidic residues" evidence="2">
    <location>
        <begin position="169"/>
        <end position="178"/>
    </location>
</feature>
<feature type="compositionally biased region" description="Polar residues" evidence="2">
    <location>
        <begin position="284"/>
        <end position="325"/>
    </location>
</feature>
<keyword evidence="1" id="KW-0175">Coiled coil</keyword>
<evidence type="ECO:0000256" key="1">
    <source>
        <dbReference type="SAM" id="Coils"/>
    </source>
</evidence>